<sequence length="88" mass="10060">TNTPLVEDQCVVINIGTKLPDTRRWISAVVVRHSVVLTLLIIQYNYKESAALAGRCCHQPTRFRHSNMYVISEDHLPLGKFLISNLQR</sequence>
<proteinExistence type="predicted"/>
<dbReference type="AlphaFoldDB" id="A0A8S3F6W2"/>
<dbReference type="EMBL" id="CAJOBI010251934">
    <property type="protein sequence ID" value="CAF5105956.1"/>
    <property type="molecule type" value="Genomic_DNA"/>
</dbReference>
<feature type="non-terminal residue" evidence="1">
    <location>
        <position position="1"/>
    </location>
</feature>
<name>A0A8S3F6W2_9BILA</name>
<dbReference type="Proteomes" id="UP000676336">
    <property type="component" value="Unassembled WGS sequence"/>
</dbReference>
<evidence type="ECO:0000313" key="1">
    <source>
        <dbReference type="EMBL" id="CAF5105956.1"/>
    </source>
</evidence>
<gene>
    <name evidence="1" type="ORF">SMN809_LOCUS61886</name>
</gene>
<protein>
    <submittedName>
        <fullName evidence="1">Uncharacterized protein</fullName>
    </submittedName>
</protein>
<reference evidence="1" key="1">
    <citation type="submission" date="2021-02" db="EMBL/GenBank/DDBJ databases">
        <authorList>
            <person name="Nowell W R."/>
        </authorList>
    </citation>
    <scope>NUCLEOTIDE SEQUENCE</scope>
</reference>
<comment type="caution">
    <text evidence="1">The sequence shown here is derived from an EMBL/GenBank/DDBJ whole genome shotgun (WGS) entry which is preliminary data.</text>
</comment>
<organism evidence="1 2">
    <name type="scientific">Rotaria magnacalcarata</name>
    <dbReference type="NCBI Taxonomy" id="392030"/>
    <lineage>
        <taxon>Eukaryota</taxon>
        <taxon>Metazoa</taxon>
        <taxon>Spiralia</taxon>
        <taxon>Gnathifera</taxon>
        <taxon>Rotifera</taxon>
        <taxon>Eurotatoria</taxon>
        <taxon>Bdelloidea</taxon>
        <taxon>Philodinida</taxon>
        <taxon>Philodinidae</taxon>
        <taxon>Rotaria</taxon>
    </lineage>
</organism>
<accession>A0A8S3F6W2</accession>
<evidence type="ECO:0000313" key="2">
    <source>
        <dbReference type="Proteomes" id="UP000676336"/>
    </source>
</evidence>